<evidence type="ECO:0000256" key="1">
    <source>
        <dbReference type="SAM" id="Phobius"/>
    </source>
</evidence>
<dbReference type="Proteomes" id="UP000196365">
    <property type="component" value="Unassembled WGS sequence"/>
</dbReference>
<dbReference type="OrthoDB" id="3199331at2"/>
<feature type="transmembrane region" description="Helical" evidence="1">
    <location>
        <begin position="517"/>
        <end position="534"/>
    </location>
</feature>
<feature type="transmembrane region" description="Helical" evidence="1">
    <location>
        <begin position="310"/>
        <end position="332"/>
    </location>
</feature>
<sequence length="655" mass="75896">MEFKVKKILKTLFFTFIILLFINTKISAASTNKTIVIVTDQLDFSTITNLQTDYKISLGLMNTRTANVFDNSKESYFMTIAAGRRVELEKGLFKGIRVDNQKNLVIEGYDQIIDQLDKNYPDFSKKMEFLADCFKKNGIKVGYIGNDISSLMAADKNGKIYYGYPSIEYEKNWMVEKTKGTLKNADLLILSYNIHQDENRVELLEEYLNEFSEYCIMMFPSNVSGDVKDIRNTTLVPFLYYNPNKIPGILSSDSTQRQGLITNMDIFPELSDIYHIEVPTDIGHKINASGNWESKENLVQKNKNLLEKTLNFIIIKYIFHGIVVIVQLYIIYDLCKKRHTYYHRYYWLLNGIIISIFLSIFLASFRLGKSILLYVSMILFLTIGIVWLMERKKVPPAIFFPLATNILLLIAVFFQPDMIYHSFYGFTNIVSGGRFYGLNNESMGILLATSIITFFWIKSKINNKLIVIGAWILYFFIIILALSDSYASNFGGYLTSIVLFFMIFYILWNEKKNRKSFFILVILGISIFIVNLLGELPNSPIGHAKGLFFRLHILGMYEFIDMIIKKVKQLLLTAISPPWSVVFAFQIYFLRDFILNGKIMIEKIKKEKPDKVLEIMMIWISAILVFVLNDTGSVAFVYMNIYSITQMIYLKELYQ</sequence>
<feature type="transmembrane region" description="Helical" evidence="1">
    <location>
        <begin position="611"/>
        <end position="628"/>
    </location>
</feature>
<gene>
    <name evidence="2" type="ORF">SAMN02745973_01522</name>
</gene>
<accession>A0A1T4N1X0</accession>
<keyword evidence="1" id="KW-0472">Membrane</keyword>
<dbReference type="AlphaFoldDB" id="A0A1T4N1X0"/>
<feature type="transmembrane region" description="Helical" evidence="1">
    <location>
        <begin position="435"/>
        <end position="457"/>
    </location>
</feature>
<feature type="transmembrane region" description="Helical" evidence="1">
    <location>
        <begin position="344"/>
        <end position="365"/>
    </location>
</feature>
<reference evidence="2 3" key="1">
    <citation type="submission" date="2017-02" db="EMBL/GenBank/DDBJ databases">
        <authorList>
            <person name="Peterson S.W."/>
        </authorList>
    </citation>
    <scope>NUCLEOTIDE SEQUENCE [LARGE SCALE GENOMIC DNA]</scope>
    <source>
        <strain evidence="2 3">DSM 15102</strain>
    </source>
</reference>
<proteinExistence type="predicted"/>
<feature type="transmembrane region" description="Helical" evidence="1">
    <location>
        <begin position="570"/>
        <end position="590"/>
    </location>
</feature>
<organism evidence="2 3">
    <name type="scientific">Garciella nitratireducens DSM 15102</name>
    <dbReference type="NCBI Taxonomy" id="1121911"/>
    <lineage>
        <taxon>Bacteria</taxon>
        <taxon>Bacillati</taxon>
        <taxon>Bacillota</taxon>
        <taxon>Clostridia</taxon>
        <taxon>Eubacteriales</taxon>
        <taxon>Eubacteriaceae</taxon>
        <taxon>Garciella</taxon>
    </lineage>
</organism>
<feature type="transmembrane region" description="Helical" evidence="1">
    <location>
        <begin position="396"/>
        <end position="415"/>
    </location>
</feature>
<keyword evidence="3" id="KW-1185">Reference proteome</keyword>
<evidence type="ECO:0000313" key="2">
    <source>
        <dbReference type="EMBL" id="SJZ73202.1"/>
    </source>
</evidence>
<keyword evidence="1" id="KW-1133">Transmembrane helix</keyword>
<dbReference type="EMBL" id="FUWV01000009">
    <property type="protein sequence ID" value="SJZ73202.1"/>
    <property type="molecule type" value="Genomic_DNA"/>
</dbReference>
<evidence type="ECO:0000313" key="3">
    <source>
        <dbReference type="Proteomes" id="UP000196365"/>
    </source>
</evidence>
<keyword evidence="1" id="KW-0812">Transmembrane</keyword>
<name>A0A1T4N1X0_9FIRM</name>
<feature type="transmembrane region" description="Helical" evidence="1">
    <location>
        <begin position="371"/>
        <end position="389"/>
    </location>
</feature>
<feature type="transmembrane region" description="Helical" evidence="1">
    <location>
        <begin position="464"/>
        <end position="483"/>
    </location>
</feature>
<protein>
    <submittedName>
        <fullName evidence="2">Uncharacterized protein</fullName>
    </submittedName>
</protein>
<feature type="transmembrane region" description="Helical" evidence="1">
    <location>
        <begin position="489"/>
        <end position="508"/>
    </location>
</feature>
<dbReference type="RefSeq" id="WP_087678939.1">
    <property type="nucleotide sequence ID" value="NZ_FUWV01000009.1"/>
</dbReference>